<dbReference type="EMBL" id="ML994239">
    <property type="protein sequence ID" value="KAF2197409.1"/>
    <property type="molecule type" value="Genomic_DNA"/>
</dbReference>
<accession>A0A9P4MLR3</accession>
<dbReference type="Proteomes" id="UP000799536">
    <property type="component" value="Unassembled WGS sequence"/>
</dbReference>
<dbReference type="AlphaFoldDB" id="A0A9P4MLR3"/>
<sequence>MTPAAKQTPSMQKPDPGALTQLNHPFYVFSYLSRFRAKSMPAQVKAVKRVFYYLNGTRGLEFVHRKELKLLTSPTNVDCAEDLESRRKPLQAWRVAGLLIGYIMNLSFTTEIANKSGSNKTCYLMNKHDIITIPIPSVDYPGFTSGCLHLLLDLTTA</sequence>
<dbReference type="OrthoDB" id="8061141at2759"/>
<protein>
    <submittedName>
        <fullName evidence="1">Uncharacterized protein</fullName>
    </submittedName>
</protein>
<name>A0A9P4MLR3_9PLEO</name>
<proteinExistence type="predicted"/>
<evidence type="ECO:0000313" key="2">
    <source>
        <dbReference type="Proteomes" id="UP000799536"/>
    </source>
</evidence>
<gene>
    <name evidence="1" type="ORF">GQ43DRAFT_435178</name>
</gene>
<keyword evidence="2" id="KW-1185">Reference proteome</keyword>
<reference evidence="1" key="1">
    <citation type="journal article" date="2020" name="Stud. Mycol.">
        <title>101 Dothideomycetes genomes: a test case for predicting lifestyles and emergence of pathogens.</title>
        <authorList>
            <person name="Haridas S."/>
            <person name="Albert R."/>
            <person name="Binder M."/>
            <person name="Bloem J."/>
            <person name="Labutti K."/>
            <person name="Salamov A."/>
            <person name="Andreopoulos B."/>
            <person name="Baker S."/>
            <person name="Barry K."/>
            <person name="Bills G."/>
            <person name="Bluhm B."/>
            <person name="Cannon C."/>
            <person name="Castanera R."/>
            <person name="Culley D."/>
            <person name="Daum C."/>
            <person name="Ezra D."/>
            <person name="Gonzalez J."/>
            <person name="Henrissat B."/>
            <person name="Kuo A."/>
            <person name="Liang C."/>
            <person name="Lipzen A."/>
            <person name="Lutzoni F."/>
            <person name="Magnuson J."/>
            <person name="Mondo S."/>
            <person name="Nolan M."/>
            <person name="Ohm R."/>
            <person name="Pangilinan J."/>
            <person name="Park H.-J."/>
            <person name="Ramirez L."/>
            <person name="Alfaro M."/>
            <person name="Sun H."/>
            <person name="Tritt A."/>
            <person name="Yoshinaga Y."/>
            <person name="Zwiers L.-H."/>
            <person name="Turgeon B."/>
            <person name="Goodwin S."/>
            <person name="Spatafora J."/>
            <person name="Crous P."/>
            <person name="Grigoriev I."/>
        </authorList>
    </citation>
    <scope>NUCLEOTIDE SEQUENCE</scope>
    <source>
        <strain evidence="1">ATCC 74209</strain>
    </source>
</reference>
<comment type="caution">
    <text evidence="1">The sequence shown here is derived from an EMBL/GenBank/DDBJ whole genome shotgun (WGS) entry which is preliminary data.</text>
</comment>
<evidence type="ECO:0000313" key="1">
    <source>
        <dbReference type="EMBL" id="KAF2197409.1"/>
    </source>
</evidence>
<organism evidence="1 2">
    <name type="scientific">Delitschia confertaspora ATCC 74209</name>
    <dbReference type="NCBI Taxonomy" id="1513339"/>
    <lineage>
        <taxon>Eukaryota</taxon>
        <taxon>Fungi</taxon>
        <taxon>Dikarya</taxon>
        <taxon>Ascomycota</taxon>
        <taxon>Pezizomycotina</taxon>
        <taxon>Dothideomycetes</taxon>
        <taxon>Pleosporomycetidae</taxon>
        <taxon>Pleosporales</taxon>
        <taxon>Delitschiaceae</taxon>
        <taxon>Delitschia</taxon>
    </lineage>
</organism>